<name>A0ABM1T1M6_LIMPO</name>
<dbReference type="GeneID" id="106465805"/>
<accession>A0ABM1T1M6</accession>
<protein>
    <submittedName>
        <fullName evidence="3">Uncharacterized protein LOC106465805</fullName>
    </submittedName>
</protein>
<dbReference type="Proteomes" id="UP000694941">
    <property type="component" value="Unplaced"/>
</dbReference>
<keyword evidence="2" id="KW-1185">Reference proteome</keyword>
<organism evidence="2 3">
    <name type="scientific">Limulus polyphemus</name>
    <name type="common">Atlantic horseshoe crab</name>
    <dbReference type="NCBI Taxonomy" id="6850"/>
    <lineage>
        <taxon>Eukaryota</taxon>
        <taxon>Metazoa</taxon>
        <taxon>Ecdysozoa</taxon>
        <taxon>Arthropoda</taxon>
        <taxon>Chelicerata</taxon>
        <taxon>Merostomata</taxon>
        <taxon>Xiphosura</taxon>
        <taxon>Limulidae</taxon>
        <taxon>Limulus</taxon>
    </lineage>
</organism>
<dbReference type="PROSITE" id="PS51497">
    <property type="entry name" value="UMA"/>
    <property type="match status" value="1"/>
</dbReference>
<proteinExistence type="predicted"/>
<reference evidence="3" key="1">
    <citation type="submission" date="2025-08" db="UniProtKB">
        <authorList>
            <consortium name="RefSeq"/>
        </authorList>
    </citation>
    <scope>IDENTIFICATION</scope>
    <source>
        <tissue evidence="3">Muscle</tissue>
    </source>
</reference>
<feature type="domain" description="UMA" evidence="1">
    <location>
        <begin position="80"/>
        <end position="134"/>
    </location>
</feature>
<gene>
    <name evidence="3" type="primary">LOC106465805</name>
</gene>
<dbReference type="InterPro" id="IPR023340">
    <property type="entry name" value="UMA"/>
</dbReference>
<dbReference type="RefSeq" id="XP_022249782.1">
    <property type="nucleotide sequence ID" value="XM_022394074.1"/>
</dbReference>
<evidence type="ECO:0000313" key="2">
    <source>
        <dbReference type="Proteomes" id="UP000694941"/>
    </source>
</evidence>
<evidence type="ECO:0000259" key="1">
    <source>
        <dbReference type="PROSITE" id="PS51497"/>
    </source>
</evidence>
<evidence type="ECO:0000313" key="3">
    <source>
        <dbReference type="RefSeq" id="XP_022249782.1"/>
    </source>
</evidence>
<sequence>MLEVLSNVFGRKKPQQSEPLPLTIIEDKPETVDGFVILGRTSVDERAVTENKCSSVDQSLPVQPSTSRCETHLSKGVCGVDGVPFTVHASLNSQDQITDVLSDVFQCTENLEKYDSTKQLTDKRYSFSMERSVLNETTTEK</sequence>